<dbReference type="InterPro" id="IPR045175">
    <property type="entry name" value="M28_fam"/>
</dbReference>
<gene>
    <name evidence="12" type="ORF">CSC81_05305</name>
    <name evidence="11" type="ORF">Q8W23_00070</name>
</gene>
<keyword evidence="6" id="KW-0862">Zinc</keyword>
<evidence type="ECO:0000256" key="4">
    <source>
        <dbReference type="ARBA" id="ARBA00022729"/>
    </source>
</evidence>
<dbReference type="Gene3D" id="2.10.10.20">
    <property type="entry name" value="Carbohydrate-binding module superfamily 5/12"/>
    <property type="match status" value="1"/>
</dbReference>
<dbReference type="AlphaFoldDB" id="A0A2G1BUV0"/>
<evidence type="ECO:0000256" key="6">
    <source>
        <dbReference type="ARBA" id="ARBA00022833"/>
    </source>
</evidence>
<dbReference type="InterPro" id="IPR007484">
    <property type="entry name" value="Peptidase_M28"/>
</dbReference>
<keyword evidence="4 7" id="KW-0732">Signal</keyword>
<dbReference type="SUPFAM" id="SSF53187">
    <property type="entry name" value="Zn-dependent exopeptidases"/>
    <property type="match status" value="1"/>
</dbReference>
<dbReference type="PANTHER" id="PTHR12147:SF56">
    <property type="entry name" value="AMINOPEPTIDASE YDR415C-RELATED"/>
    <property type="match status" value="1"/>
</dbReference>
<keyword evidence="5" id="KW-0378">Hydrolase</keyword>
<accession>A0A2G1BUV0</accession>
<evidence type="ECO:0000313" key="13">
    <source>
        <dbReference type="Proteomes" id="UP000222163"/>
    </source>
</evidence>
<organism evidence="12 13">
    <name type="scientific">Tenacibaculum discolor</name>
    <dbReference type="NCBI Taxonomy" id="361581"/>
    <lineage>
        <taxon>Bacteria</taxon>
        <taxon>Pseudomonadati</taxon>
        <taxon>Bacteroidota</taxon>
        <taxon>Flavobacteriia</taxon>
        <taxon>Flavobacteriales</taxon>
        <taxon>Flavobacteriaceae</taxon>
        <taxon>Tenacibaculum</taxon>
    </lineage>
</organism>
<evidence type="ECO:0000259" key="10">
    <source>
        <dbReference type="Pfam" id="PF20009"/>
    </source>
</evidence>
<dbReference type="GO" id="GO:0006508">
    <property type="term" value="P:proteolysis"/>
    <property type="evidence" value="ECO:0007669"/>
    <property type="project" value="UniProtKB-KW"/>
</dbReference>
<evidence type="ECO:0000259" key="8">
    <source>
        <dbReference type="Pfam" id="PF04389"/>
    </source>
</evidence>
<dbReference type="Pfam" id="PF18962">
    <property type="entry name" value="Por_Secre_tail"/>
    <property type="match status" value="1"/>
</dbReference>
<keyword evidence="2" id="KW-0645">Protease</keyword>
<reference evidence="12" key="2">
    <citation type="submission" date="2017-10" db="EMBL/GenBank/DDBJ databases">
        <authorList>
            <person name="Enke T.N."/>
            <person name="Cordero O.X."/>
        </authorList>
    </citation>
    <scope>NUCLEOTIDE SEQUENCE</scope>
    <source>
        <strain evidence="12">4G03</strain>
    </source>
</reference>
<dbReference type="InterPro" id="IPR026444">
    <property type="entry name" value="Secre_tail"/>
</dbReference>
<dbReference type="EMBL" id="PDUU01000004">
    <property type="protein sequence ID" value="PHN97830.1"/>
    <property type="molecule type" value="Genomic_DNA"/>
</dbReference>
<name>A0A2G1BUV0_9FLAO</name>
<dbReference type="PANTHER" id="PTHR12147">
    <property type="entry name" value="METALLOPEPTIDASE M28 FAMILY MEMBER"/>
    <property type="match status" value="1"/>
</dbReference>
<reference evidence="12 13" key="1">
    <citation type="journal article" date="2016" name="Nat. Commun.">
        <title>Microbial interactions lead to rapid micro-scale successions on model marine particles.</title>
        <authorList>
            <person name="Datta M.S."/>
            <person name="Sliwerska E."/>
            <person name="Gore J."/>
            <person name="Polz M.F."/>
            <person name="Cordero O.X."/>
        </authorList>
    </citation>
    <scope>NUCLEOTIDE SEQUENCE [LARGE SCALE GENOMIC DNA]</scope>
    <source>
        <strain evidence="12 13">4G03</strain>
    </source>
</reference>
<dbReference type="Gene3D" id="3.40.630.10">
    <property type="entry name" value="Zn peptidases"/>
    <property type="match status" value="1"/>
</dbReference>
<dbReference type="NCBIfam" id="TIGR04183">
    <property type="entry name" value="Por_Secre_tail"/>
    <property type="match status" value="1"/>
</dbReference>
<dbReference type="Proteomes" id="UP001242342">
    <property type="component" value="Unassembled WGS sequence"/>
</dbReference>
<evidence type="ECO:0000313" key="11">
    <source>
        <dbReference type="EMBL" id="MDP2539860.1"/>
    </source>
</evidence>
<feature type="chain" id="PRO_5013861197" evidence="7">
    <location>
        <begin position="23"/>
        <end position="693"/>
    </location>
</feature>
<dbReference type="InterPro" id="IPR045474">
    <property type="entry name" value="GEVED"/>
</dbReference>
<keyword evidence="1" id="KW-0031">Aminopeptidase</keyword>
<feature type="domain" description="Peptidase M28" evidence="8">
    <location>
        <begin position="184"/>
        <end position="383"/>
    </location>
</feature>
<dbReference type="Pfam" id="PF20009">
    <property type="entry name" value="GEVED"/>
    <property type="match status" value="1"/>
</dbReference>
<evidence type="ECO:0000259" key="9">
    <source>
        <dbReference type="Pfam" id="PF18962"/>
    </source>
</evidence>
<evidence type="ECO:0000313" key="14">
    <source>
        <dbReference type="Proteomes" id="UP001242342"/>
    </source>
</evidence>
<keyword evidence="14" id="KW-1185">Reference proteome</keyword>
<evidence type="ECO:0000256" key="1">
    <source>
        <dbReference type="ARBA" id="ARBA00022438"/>
    </source>
</evidence>
<comment type="caution">
    <text evidence="12">The sequence shown here is derived from an EMBL/GenBank/DDBJ whole genome shotgun (WGS) entry which is preliminary data.</text>
</comment>
<evidence type="ECO:0000256" key="2">
    <source>
        <dbReference type="ARBA" id="ARBA00022670"/>
    </source>
</evidence>
<dbReference type="GO" id="GO:0046872">
    <property type="term" value="F:metal ion binding"/>
    <property type="evidence" value="ECO:0007669"/>
    <property type="project" value="UniProtKB-KW"/>
</dbReference>
<dbReference type="EMBL" id="JAUYVU010000001">
    <property type="protein sequence ID" value="MDP2539860.1"/>
    <property type="molecule type" value="Genomic_DNA"/>
</dbReference>
<feature type="signal peptide" evidence="7">
    <location>
        <begin position="1"/>
        <end position="22"/>
    </location>
</feature>
<dbReference type="Proteomes" id="UP000222163">
    <property type="component" value="Unassembled WGS sequence"/>
</dbReference>
<reference evidence="11 14" key="3">
    <citation type="submission" date="2023-07" db="EMBL/GenBank/DDBJ databases">
        <title>Genome content predicts the carbon catabolic preferences of heterotrophic bacteria.</title>
        <authorList>
            <person name="Gralka M."/>
        </authorList>
    </citation>
    <scope>NUCLEOTIDE SEQUENCE [LARGE SCALE GENOMIC DNA]</scope>
    <source>
        <strain evidence="11 14">4G03</strain>
    </source>
</reference>
<evidence type="ECO:0000313" key="12">
    <source>
        <dbReference type="EMBL" id="PHN97830.1"/>
    </source>
</evidence>
<dbReference type="GO" id="GO:0004177">
    <property type="term" value="F:aminopeptidase activity"/>
    <property type="evidence" value="ECO:0007669"/>
    <property type="project" value="UniProtKB-KW"/>
</dbReference>
<evidence type="ECO:0000256" key="7">
    <source>
        <dbReference type="SAM" id="SignalP"/>
    </source>
</evidence>
<evidence type="ECO:0000256" key="3">
    <source>
        <dbReference type="ARBA" id="ARBA00022723"/>
    </source>
</evidence>
<feature type="domain" description="GEVED" evidence="10">
    <location>
        <begin position="471"/>
        <end position="545"/>
    </location>
</feature>
<protein>
    <submittedName>
        <fullName evidence="11">M20/M25/M40 family metallo-hydrolase</fullName>
    </submittedName>
</protein>
<dbReference type="GO" id="GO:0008235">
    <property type="term" value="F:metalloexopeptidase activity"/>
    <property type="evidence" value="ECO:0007669"/>
    <property type="project" value="InterPro"/>
</dbReference>
<sequence length="693" mass="76929">MKKKYLLLSLLLLCLSFSNVYSQEKMFYGTIETKDALKLQKVAPADIKILSSTNGFSAVKLSHHAAEKLHHMILTHGPGFIYESSEKEALQTIQKLQSKKTYQQRASYTISEDQLVNQSLGLVNNTNIANHIVELENYGTRYHTTQKATQAVQDLKQKWETMASGRSDISVRIVNHSSTTMPSVVMTIQGSDLPNEYVIIGGHIDSVSPERETNAPGADDNASGIATITEMARVLFQMDFQPKRTIEFMAFAAEEVGLRGSKEIAQDYKNRNVNVLSYVQFDMTNYKGSPKDVYISDDSYNSSTLNAFLASLMDHYNTSGSHQFTYDYTRCNYGCSDHYSWAQQGYDAAFPFEASFNGSSPYIHTVNDTSDRFPTANATHAAKFAKLGLEYLIEVAKSKGSVSVPTYCDSKGNNVNDEYIQNVTLGSINNNSGATNGYEDFTNISTDIEQGSSNTITVTPKWTGTVYKEGYAVWIDYNQDSDFEDNGEQVWIKSASTDNSVSGSFTVPNTAKLGVTRMRVSMRYNNTPSSCGSFDYGEVEDYTLNIIEGDGGTSTDICDGVPQYDSSKNYQVGDKVVYFNVLYERTSSGWNNIGNCGSAKTDNLSVRQVLVNDKDVIVFSPNPIEGSAIVLQVNNELWKNKEVAIYNVNGRLLKKIKMNSRSNNVDVSKLSAGIYFVSLDDTGKTYTKQLVKK</sequence>
<feature type="domain" description="Secretion system C-terminal sorting" evidence="9">
    <location>
        <begin position="621"/>
        <end position="691"/>
    </location>
</feature>
<dbReference type="Pfam" id="PF04389">
    <property type="entry name" value="Peptidase_M28"/>
    <property type="match status" value="1"/>
</dbReference>
<evidence type="ECO:0000256" key="5">
    <source>
        <dbReference type="ARBA" id="ARBA00022801"/>
    </source>
</evidence>
<proteinExistence type="predicted"/>
<dbReference type="RefSeq" id="WP_099214739.1">
    <property type="nucleotide sequence ID" value="NZ_JAUYVU010000001.1"/>
</dbReference>
<keyword evidence="3" id="KW-0479">Metal-binding</keyword>